<proteinExistence type="predicted"/>
<reference evidence="3" key="1">
    <citation type="submission" date="2021-01" db="EMBL/GenBank/DDBJ databases">
        <authorList>
            <person name="Rakov C."/>
            <person name="Alkalay-Oren S."/>
            <person name="Coppenhagen-Glazer S."/>
            <person name="Hazan R."/>
        </authorList>
    </citation>
    <scope>NUCLEOTIDE SEQUENCE</scope>
</reference>
<sequence length="566" mass="64540">MAAKKDSGNGNDFHDRGDDVRDGNDNESLLEHGDGIPDDEIEISLDEESIELTEIASAESQRQILSLVERKTATEDAAEQARQNEPNLVKRAKILNSLQVINFEEVKWVKEGGMPVPQPVSCDMNRIAVFKALFGEDKQRPHFDEFVGRVVDHRGVVIDDHYPAVDLLAAVSAAGMKQQSARMVRETLREYALTCKRNDMIESFTERLPKWDRKSRLDTLLLDLFQPFDTELNRKVGRYFFLSLYARIMHPGSMAPLVVFLVGGQNAGKSHFGRLICRFIMGNKDADSVPLDLSGNKNDFLREITGTSVIAQIGEMTGFTKGDLNKIKDFVTRTSDNLNYKFEGNILQPRQWVMVMDGNTYEGVNRDETGNRRFYPFFAKQLPDDAGKPQWDNDFKVDFSNFEEDFWQVMAEAHEVYESMGDRGYVEFVNEVVREVKTFNFHEMKNDRGTIRDDKLDLHLLPALKGTNMKTYSGRKDNPNTGMIVDPSSLMKHLSDVFRLDVNFKHLETKMSALGFEKITGAGNRKFFLFRNCFSEEAVHRELGLIEPDESYEENRGMASGEHEGF</sequence>
<evidence type="ECO:0000313" key="4">
    <source>
        <dbReference type="Proteomes" id="UP000622430"/>
    </source>
</evidence>
<name>A0A889IQJ5_9CAUD</name>
<feature type="domain" description="Virulence-associated protein E-like" evidence="2">
    <location>
        <begin position="208"/>
        <end position="421"/>
    </location>
</feature>
<dbReference type="PANTHER" id="PTHR34985:SF1">
    <property type="entry name" value="SLR0554 PROTEIN"/>
    <property type="match status" value="1"/>
</dbReference>
<dbReference type="PANTHER" id="PTHR34985">
    <property type="entry name" value="SLR0554 PROTEIN"/>
    <property type="match status" value="1"/>
</dbReference>
<feature type="region of interest" description="Disordered" evidence="1">
    <location>
        <begin position="1"/>
        <end position="40"/>
    </location>
</feature>
<evidence type="ECO:0000259" key="2">
    <source>
        <dbReference type="Pfam" id="PF05272"/>
    </source>
</evidence>
<evidence type="ECO:0000256" key="1">
    <source>
        <dbReference type="SAM" id="MobiDB-lite"/>
    </source>
</evidence>
<keyword evidence="4" id="KW-1185">Reference proteome</keyword>
<protein>
    <recommendedName>
        <fullName evidence="2">Virulence-associated protein E-like domain-containing protein</fullName>
    </recommendedName>
</protein>
<feature type="compositionally biased region" description="Basic and acidic residues" evidence="1">
    <location>
        <begin position="1"/>
        <end position="35"/>
    </location>
</feature>
<dbReference type="InterPro" id="IPR007936">
    <property type="entry name" value="VapE-like_dom"/>
</dbReference>
<dbReference type="Pfam" id="PF05272">
    <property type="entry name" value="VapE-like_dom"/>
    <property type="match status" value="1"/>
</dbReference>
<organism evidence="3 4">
    <name type="scientific">Burkholderia phage BCSR52</name>
    <dbReference type="NCBI Taxonomy" id="2805748"/>
    <lineage>
        <taxon>Viruses</taxon>
        <taxon>Duplodnaviria</taxon>
        <taxon>Heunggongvirae</taxon>
        <taxon>Uroviricota</taxon>
        <taxon>Caudoviricetes</taxon>
        <taxon>Lindbergviridae</taxon>
        <taxon>Irusalimvirus</taxon>
        <taxon>Irusalimvirus BCSR52</taxon>
    </lineage>
</organism>
<accession>A0A889IQJ5</accession>
<dbReference type="Proteomes" id="UP000622430">
    <property type="component" value="Segment"/>
</dbReference>
<dbReference type="EMBL" id="MW460246">
    <property type="protein sequence ID" value="QRE00429.1"/>
    <property type="molecule type" value="Genomic_DNA"/>
</dbReference>
<evidence type="ECO:0000313" key="3">
    <source>
        <dbReference type="EMBL" id="QRE00429.1"/>
    </source>
</evidence>